<keyword evidence="4" id="KW-1185">Reference proteome</keyword>
<dbReference type="PANTHER" id="PTHR43540">
    <property type="entry name" value="PEROXYUREIDOACRYLATE/UREIDOACRYLATE AMIDOHYDROLASE-RELATED"/>
    <property type="match status" value="1"/>
</dbReference>
<dbReference type="GO" id="GO:0016787">
    <property type="term" value="F:hydrolase activity"/>
    <property type="evidence" value="ECO:0007669"/>
    <property type="project" value="UniProtKB-KW"/>
</dbReference>
<dbReference type="OrthoDB" id="9785724at2"/>
<comment type="caution">
    <text evidence="3">The sequence shown here is derived from an EMBL/GenBank/DDBJ whole genome shotgun (WGS) entry which is preliminary data.</text>
</comment>
<dbReference type="AlphaFoldDB" id="A0A420BKZ6"/>
<accession>A0A420BKZ6</accession>
<name>A0A420BKZ6_SPHD1</name>
<sequence length="178" mass="20239">MKALLIIDMQQGSFKPYTLRYDTFGVIDRINKLSEQFRKSGNLVIFIQHDGTKENCFLPGTEDWSLLPELIRGPEDIFVSKTTNNSFYKTDLQTILQRRGVKELIVTGCATDFCVDATIKSALTRDYFITVASDGHTTADRPMVPAKQVISYFNWIWSEMTPTQGMIKVESCHAILET</sequence>
<dbReference type="Pfam" id="PF00857">
    <property type="entry name" value="Isochorismatase"/>
    <property type="match status" value="1"/>
</dbReference>
<gene>
    <name evidence="3" type="ORF">DFQ12_2128</name>
</gene>
<dbReference type="RefSeq" id="WP_120258822.1">
    <property type="nucleotide sequence ID" value="NZ_RAPY01000001.1"/>
</dbReference>
<dbReference type="SUPFAM" id="SSF52499">
    <property type="entry name" value="Isochorismatase-like hydrolases"/>
    <property type="match status" value="1"/>
</dbReference>
<keyword evidence="1" id="KW-0378">Hydrolase</keyword>
<protein>
    <submittedName>
        <fullName evidence="3">Nicotinamidase-related amidase</fullName>
    </submittedName>
</protein>
<dbReference type="InterPro" id="IPR050272">
    <property type="entry name" value="Isochorismatase-like_hydrls"/>
</dbReference>
<evidence type="ECO:0000256" key="1">
    <source>
        <dbReference type="ARBA" id="ARBA00022801"/>
    </source>
</evidence>
<evidence type="ECO:0000313" key="4">
    <source>
        <dbReference type="Proteomes" id="UP000286246"/>
    </source>
</evidence>
<organism evidence="3 4">
    <name type="scientific">Sphingobacterium detergens</name>
    <dbReference type="NCBI Taxonomy" id="1145106"/>
    <lineage>
        <taxon>Bacteria</taxon>
        <taxon>Pseudomonadati</taxon>
        <taxon>Bacteroidota</taxon>
        <taxon>Sphingobacteriia</taxon>
        <taxon>Sphingobacteriales</taxon>
        <taxon>Sphingobacteriaceae</taxon>
        <taxon>Sphingobacterium</taxon>
    </lineage>
</organism>
<dbReference type="InterPro" id="IPR000868">
    <property type="entry name" value="Isochorismatase-like_dom"/>
</dbReference>
<dbReference type="Gene3D" id="3.40.50.850">
    <property type="entry name" value="Isochorismatase-like"/>
    <property type="match status" value="1"/>
</dbReference>
<evidence type="ECO:0000259" key="2">
    <source>
        <dbReference type="Pfam" id="PF00857"/>
    </source>
</evidence>
<dbReference type="Proteomes" id="UP000286246">
    <property type="component" value="Unassembled WGS sequence"/>
</dbReference>
<evidence type="ECO:0000313" key="3">
    <source>
        <dbReference type="EMBL" id="RKE57246.1"/>
    </source>
</evidence>
<dbReference type="EMBL" id="RAPY01000001">
    <property type="protein sequence ID" value="RKE57246.1"/>
    <property type="molecule type" value="Genomic_DNA"/>
</dbReference>
<dbReference type="CDD" id="cd01014">
    <property type="entry name" value="nicotinamidase_related"/>
    <property type="match status" value="1"/>
</dbReference>
<reference evidence="3 4" key="1">
    <citation type="submission" date="2018-09" db="EMBL/GenBank/DDBJ databases">
        <title>Genomic Encyclopedia of Type Strains, Phase III (KMG-III): the genomes of soil and plant-associated and newly described type strains.</title>
        <authorList>
            <person name="Whitman W."/>
        </authorList>
    </citation>
    <scope>NUCLEOTIDE SEQUENCE [LARGE SCALE GENOMIC DNA]</scope>
    <source>
        <strain evidence="3 4">CECT 7938</strain>
    </source>
</reference>
<proteinExistence type="predicted"/>
<dbReference type="InterPro" id="IPR036380">
    <property type="entry name" value="Isochorismatase-like_sf"/>
</dbReference>
<dbReference type="PANTHER" id="PTHR43540:SF6">
    <property type="entry name" value="ISOCHORISMATASE-LIKE DOMAIN-CONTAINING PROTEIN"/>
    <property type="match status" value="1"/>
</dbReference>
<feature type="domain" description="Isochorismatase-like" evidence="2">
    <location>
        <begin position="3"/>
        <end position="141"/>
    </location>
</feature>